<proteinExistence type="predicted"/>
<keyword evidence="1" id="KW-1133">Transmembrane helix</keyword>
<dbReference type="AlphaFoldDB" id="A0A238D6X7"/>
<name>A0A238D6X7_THIDL</name>
<gene>
    <name evidence="2" type="ORF">THIARS_70686</name>
</gene>
<evidence type="ECO:0000313" key="2">
    <source>
        <dbReference type="EMBL" id="SBP89066.1"/>
    </source>
</evidence>
<keyword evidence="3" id="KW-1185">Reference proteome</keyword>
<protein>
    <submittedName>
        <fullName evidence="2">Uncharacterized protein</fullName>
    </submittedName>
</protein>
<accession>A0A238D6X7</accession>
<feature type="transmembrane region" description="Helical" evidence="1">
    <location>
        <begin position="22"/>
        <end position="44"/>
    </location>
</feature>
<dbReference type="Proteomes" id="UP000214566">
    <property type="component" value="Unassembled WGS sequence"/>
</dbReference>
<sequence>MPDPEVTPETDTACGQAKSHRLAVVGSLAQGITAAVLGAGLGLSFGHDELGYPACLAVGGFFVLLVMASWREGRAFRSVFAAWIGLCFGLGEFFAGLSWFPSSIAREWPQLSAAPEYLLLVYLASYHALTGVLFGAFARRFRR</sequence>
<dbReference type="EMBL" id="FLMQ01000056">
    <property type="protein sequence ID" value="SBP89066.1"/>
    <property type="molecule type" value="Genomic_DNA"/>
</dbReference>
<organism evidence="2 3">
    <name type="scientific">Thiomonas delicata</name>
    <name type="common">Thiomonas cuprina</name>
    <dbReference type="NCBI Taxonomy" id="364030"/>
    <lineage>
        <taxon>Bacteria</taxon>
        <taxon>Pseudomonadati</taxon>
        <taxon>Pseudomonadota</taxon>
        <taxon>Betaproteobacteria</taxon>
        <taxon>Burkholderiales</taxon>
        <taxon>Thiomonas</taxon>
    </lineage>
</organism>
<keyword evidence="1" id="KW-0812">Transmembrane</keyword>
<feature type="transmembrane region" description="Helical" evidence="1">
    <location>
        <begin position="80"/>
        <end position="100"/>
    </location>
</feature>
<evidence type="ECO:0000313" key="3">
    <source>
        <dbReference type="Proteomes" id="UP000214566"/>
    </source>
</evidence>
<feature type="transmembrane region" description="Helical" evidence="1">
    <location>
        <begin position="120"/>
        <end position="138"/>
    </location>
</feature>
<dbReference type="RefSeq" id="WP_094161268.1">
    <property type="nucleotide sequence ID" value="NZ_LT592171.1"/>
</dbReference>
<feature type="transmembrane region" description="Helical" evidence="1">
    <location>
        <begin position="50"/>
        <end position="68"/>
    </location>
</feature>
<reference evidence="2 3" key="1">
    <citation type="submission" date="2016-06" db="EMBL/GenBank/DDBJ databases">
        <authorList>
            <person name="Kjaerup R.B."/>
            <person name="Dalgaard T.S."/>
            <person name="Juul-Madsen H.R."/>
        </authorList>
    </citation>
    <scope>NUCLEOTIDE SEQUENCE [LARGE SCALE GENOMIC DNA]</scope>
    <source>
        <strain evidence="2 3">DSM 16361</strain>
    </source>
</reference>
<keyword evidence="1" id="KW-0472">Membrane</keyword>
<evidence type="ECO:0000256" key="1">
    <source>
        <dbReference type="SAM" id="Phobius"/>
    </source>
</evidence>